<protein>
    <submittedName>
        <fullName evidence="10">Uncharacterized protein</fullName>
    </submittedName>
</protein>
<feature type="compositionally biased region" description="Polar residues" evidence="8">
    <location>
        <begin position="33"/>
        <end position="45"/>
    </location>
</feature>
<feature type="transmembrane region" description="Helical" evidence="9">
    <location>
        <begin position="329"/>
        <end position="350"/>
    </location>
</feature>
<comment type="subcellular location">
    <subcellularLocation>
        <location evidence="1">Cell membrane</location>
        <topology evidence="1">Multi-pass membrane protein</topology>
    </subcellularLocation>
</comment>
<keyword evidence="3" id="KW-1003">Cell membrane</keyword>
<feature type="transmembrane region" description="Helical" evidence="9">
    <location>
        <begin position="237"/>
        <end position="260"/>
    </location>
</feature>
<evidence type="ECO:0000256" key="2">
    <source>
        <dbReference type="ARBA" id="ARBA00022448"/>
    </source>
</evidence>
<keyword evidence="11" id="KW-1185">Reference proteome</keyword>
<evidence type="ECO:0000256" key="8">
    <source>
        <dbReference type="SAM" id="MobiDB-lite"/>
    </source>
</evidence>
<feature type="transmembrane region" description="Helical" evidence="9">
    <location>
        <begin position="362"/>
        <end position="386"/>
    </location>
</feature>
<keyword evidence="4 9" id="KW-0812">Transmembrane</keyword>
<feature type="transmembrane region" description="Helical" evidence="9">
    <location>
        <begin position="213"/>
        <end position="231"/>
    </location>
</feature>
<dbReference type="EMBL" id="SPLM01000109">
    <property type="protein sequence ID" value="TMW59900.1"/>
    <property type="molecule type" value="Genomic_DNA"/>
</dbReference>
<dbReference type="InterPro" id="IPR002293">
    <property type="entry name" value="AA/rel_permease1"/>
</dbReference>
<dbReference type="InterPro" id="IPR044566">
    <property type="entry name" value="RMV1-like"/>
</dbReference>
<proteinExistence type="inferred from homology"/>
<comment type="caution">
    <text evidence="10">The sequence shown here is derived from an EMBL/GenBank/DDBJ whole genome shotgun (WGS) entry which is preliminary data.</text>
</comment>
<evidence type="ECO:0000256" key="6">
    <source>
        <dbReference type="ARBA" id="ARBA00023136"/>
    </source>
</evidence>
<feature type="transmembrane region" description="Helical" evidence="9">
    <location>
        <begin position="96"/>
        <end position="115"/>
    </location>
</feature>
<evidence type="ECO:0000256" key="5">
    <source>
        <dbReference type="ARBA" id="ARBA00022989"/>
    </source>
</evidence>
<dbReference type="PANTHER" id="PTHR45826:SF2">
    <property type="entry name" value="AMINO ACID TRANSPORTER"/>
    <property type="match status" value="1"/>
</dbReference>
<keyword evidence="5 9" id="KW-1133">Transmembrane helix</keyword>
<feature type="transmembrane region" description="Helical" evidence="9">
    <location>
        <begin position="508"/>
        <end position="532"/>
    </location>
</feature>
<dbReference type="GO" id="GO:0015203">
    <property type="term" value="F:polyamine transmembrane transporter activity"/>
    <property type="evidence" value="ECO:0007669"/>
    <property type="project" value="UniProtKB-ARBA"/>
</dbReference>
<keyword evidence="6 9" id="KW-0472">Membrane</keyword>
<evidence type="ECO:0000256" key="4">
    <source>
        <dbReference type="ARBA" id="ARBA00022692"/>
    </source>
</evidence>
<evidence type="ECO:0000256" key="7">
    <source>
        <dbReference type="ARBA" id="ARBA00024041"/>
    </source>
</evidence>
<feature type="transmembrane region" description="Helical" evidence="9">
    <location>
        <begin position="454"/>
        <end position="470"/>
    </location>
</feature>
<evidence type="ECO:0000256" key="9">
    <source>
        <dbReference type="SAM" id="Phobius"/>
    </source>
</evidence>
<evidence type="ECO:0000313" key="10">
    <source>
        <dbReference type="EMBL" id="TMW59900.1"/>
    </source>
</evidence>
<feature type="region of interest" description="Disordered" evidence="8">
    <location>
        <begin position="10"/>
        <end position="46"/>
    </location>
</feature>
<evidence type="ECO:0000256" key="3">
    <source>
        <dbReference type="ARBA" id="ARBA00022475"/>
    </source>
</evidence>
<dbReference type="Pfam" id="PF13520">
    <property type="entry name" value="AA_permease_2"/>
    <property type="match status" value="1"/>
</dbReference>
<reference evidence="10" key="1">
    <citation type="submission" date="2019-03" db="EMBL/GenBank/DDBJ databases">
        <title>Long read genome sequence of the mycoparasitic Pythium oligandrum ATCC 38472 isolated from sugarbeet rhizosphere.</title>
        <authorList>
            <person name="Gaulin E."/>
        </authorList>
    </citation>
    <scope>NUCLEOTIDE SEQUENCE</scope>
    <source>
        <strain evidence="10">ATCC 38472_TT</strain>
    </source>
</reference>
<dbReference type="Proteomes" id="UP000794436">
    <property type="component" value="Unassembled WGS sequence"/>
</dbReference>
<comment type="similarity">
    <text evidence="7">Belongs to the amino acid-polyamine-organocation (APC) superfamily. Polyamine:cation symporter (PHS) (TC 2.A.3.12) family.</text>
</comment>
<dbReference type="GO" id="GO:0005886">
    <property type="term" value="C:plasma membrane"/>
    <property type="evidence" value="ECO:0007669"/>
    <property type="project" value="UniProtKB-SubCell"/>
</dbReference>
<feature type="transmembrane region" description="Helical" evidence="9">
    <location>
        <begin position="179"/>
        <end position="201"/>
    </location>
</feature>
<gene>
    <name evidence="10" type="ORF">Poli38472_004969</name>
</gene>
<dbReference type="PIRSF" id="PIRSF006060">
    <property type="entry name" value="AA_transporter"/>
    <property type="match status" value="1"/>
</dbReference>
<dbReference type="AlphaFoldDB" id="A0A8K1CBR9"/>
<accession>A0A8K1CBR9</accession>
<keyword evidence="2" id="KW-0813">Transport</keyword>
<dbReference type="Gene3D" id="1.20.1740.10">
    <property type="entry name" value="Amino acid/polyamine transporter I"/>
    <property type="match status" value="1"/>
</dbReference>
<feature type="transmembrane region" description="Helical" evidence="9">
    <location>
        <begin position="482"/>
        <end position="502"/>
    </location>
</feature>
<sequence>MHRLGLAVGAAHLNSRDPESEATAVSKDMPRNFSAQYSHGTSSGSPDDLPFVLNDQHLTPGYGVENDVDLVTFYPKGYNETSTVLGGMVTGNPERVLGTLSVVAVTFFFGCGGPLGSEDAISTAGPLVALMAYIVYPIVFTFPYGAVVAELCTTFPEDGGFPIAVRNAFGQFWGFQVGYWSWVGNIVSTAIYPAMLLDLLVTHAGLNLPSAGVEYLVKATLALVFSIPLFFKTQLLTRMASFFLFVVLLSTLVYVVWAYAHSGSYEQLGQVRREGTKYNEDLSKMENIGDADVDWFALLDTVFWNYDGIQMASVFGGQVLIPARVYPRAISITVGLTVLCYVMPIIPTVAAKYLDWTLFGEITYANTAFMIGGTFLRTVMVIVNFITTIGMYMSSLFCESTELAGMAAAGIVHHGLGVRSQRYGSPHVSVALTVIFTLILVALDTSFLLPVTNVFASLVVAAIFITGVQLRRRFPFFRRPTTVPGGAMTLIAISVLPIAISGTLLVKALINSVITALTVVGFLVVGVCYGFWDQWHRRQNPRPTMMH</sequence>
<dbReference type="PANTHER" id="PTHR45826">
    <property type="entry name" value="POLYAMINE TRANSPORTER PUT1"/>
    <property type="match status" value="1"/>
</dbReference>
<name>A0A8K1CBR9_PYTOL</name>
<evidence type="ECO:0000313" key="11">
    <source>
        <dbReference type="Proteomes" id="UP000794436"/>
    </source>
</evidence>
<organism evidence="10 11">
    <name type="scientific">Pythium oligandrum</name>
    <name type="common">Mycoparasitic fungus</name>
    <dbReference type="NCBI Taxonomy" id="41045"/>
    <lineage>
        <taxon>Eukaryota</taxon>
        <taxon>Sar</taxon>
        <taxon>Stramenopiles</taxon>
        <taxon>Oomycota</taxon>
        <taxon>Peronosporomycetes</taxon>
        <taxon>Pythiales</taxon>
        <taxon>Pythiaceae</taxon>
        <taxon>Pythium</taxon>
    </lineage>
</organism>
<feature type="transmembrane region" description="Helical" evidence="9">
    <location>
        <begin position="127"/>
        <end position="146"/>
    </location>
</feature>
<dbReference type="OrthoDB" id="5982228at2759"/>
<feature type="transmembrane region" description="Helical" evidence="9">
    <location>
        <begin position="428"/>
        <end position="448"/>
    </location>
</feature>
<evidence type="ECO:0000256" key="1">
    <source>
        <dbReference type="ARBA" id="ARBA00004651"/>
    </source>
</evidence>